<feature type="transmembrane region" description="Helical" evidence="5">
    <location>
        <begin position="140"/>
        <end position="162"/>
    </location>
</feature>
<comment type="catalytic activity">
    <reaction evidence="4">
        <text>ATP + H2O = ADP + phosphate + H(+)</text>
        <dbReference type="Rhea" id="RHEA:13065"/>
        <dbReference type="ChEBI" id="CHEBI:15377"/>
        <dbReference type="ChEBI" id="CHEBI:15378"/>
        <dbReference type="ChEBI" id="CHEBI:30616"/>
        <dbReference type="ChEBI" id="CHEBI:43474"/>
        <dbReference type="ChEBI" id="CHEBI:456216"/>
        <dbReference type="EC" id="5.6.2.4"/>
    </reaction>
</comment>
<comment type="catalytic activity">
    <reaction evidence="2">
        <text>Couples ATP hydrolysis with the unwinding of duplex DNA by translocating in the 3'-5' direction.</text>
        <dbReference type="EC" id="5.6.2.4"/>
    </reaction>
</comment>
<feature type="transmembrane region" description="Helical" evidence="5">
    <location>
        <begin position="194"/>
        <end position="225"/>
    </location>
</feature>
<evidence type="ECO:0000256" key="3">
    <source>
        <dbReference type="ARBA" id="ARBA00048954"/>
    </source>
</evidence>
<dbReference type="InterPro" id="IPR002789">
    <property type="entry name" value="HerA_central"/>
</dbReference>
<name>D7D9U8_STAHD</name>
<evidence type="ECO:0000256" key="2">
    <source>
        <dbReference type="ARBA" id="ARBA00034617"/>
    </source>
</evidence>
<keyword evidence="5" id="KW-0812">Transmembrane</keyword>
<dbReference type="PANTHER" id="PTHR42957">
    <property type="entry name" value="HELICASE MJ1565-RELATED"/>
    <property type="match status" value="1"/>
</dbReference>
<keyword evidence="5" id="KW-0472">Membrane</keyword>
<dbReference type="Proteomes" id="UP000002573">
    <property type="component" value="Chromosome"/>
</dbReference>
<dbReference type="KEGG" id="shc:Shell_1456"/>
<dbReference type="InterPro" id="IPR003593">
    <property type="entry name" value="AAA+_ATPase"/>
</dbReference>
<dbReference type="Gene3D" id="3.40.50.300">
    <property type="entry name" value="P-loop containing nucleotide triphosphate hydrolases"/>
    <property type="match status" value="2"/>
</dbReference>
<sequence length="622" mass="71426">MKNMDDDMINKYVAWIRIIVGLIINFLYVHILSLVYSGYNIGGLIPNPYSNSVVIFLLNIVFVLVSSLLYSSNILGVINYTIIYWLNKYVLKSGIGTAFYVYMFSLIIALIFTILITTKILGTHDLIREYSFIKSFDISILHLITIYLSILSLSLPFLYPVFYRAMKYFLMDNIGIVANAIITSVFSLQGMRKYIYIVPLGVLSIFSYLASVPIIAYILSIMISYEVFEYKLSKIITQNSEHIYFGKIKAILTYGVPRKVYQEIHHYRLKKKTWFWRAIEKPLYIDLTSLPNRHILITGASGTGKSLLAKHLVLEIYKKYGHSFIIIDPHNEYKILRRYIPKINIVDASTLSINPLELGRLGPKEKAYQISSFISTLFKLGPIQRHLFADLILEVYRLKGIYPDKPETWSNKPPTIHDLLEFCQRLMSDNELYKKIYPYLRILADNVFSSTNISFYDLTKTPTIVTLNGLSSDFVKALYVNALLQRILDSMYIGELRKKLMIVLDEAYMFLRKGLSRNIVSKLLMESRKYGLGLIIISQQILAVPDPVVENSSIKIFFNTSEPKNLEYSSRIICSGCDKYGIIASKSALTNLKSYNYILSISGFNEIFIVNEEDIAQNMYAG</sequence>
<evidence type="ECO:0000313" key="8">
    <source>
        <dbReference type="Proteomes" id="UP000002573"/>
    </source>
</evidence>
<reference evidence="8" key="1">
    <citation type="submission" date="2010-05" db="EMBL/GenBank/DDBJ databases">
        <title>Complete sequence of Staphylothermus hellenicus DSM 12710.</title>
        <authorList>
            <consortium name="US DOE Joint Genome Institute"/>
            <person name="Lucas S."/>
            <person name="Copeland A."/>
            <person name="Lapidus A."/>
            <person name="Cheng J.-F."/>
            <person name="Bruce D."/>
            <person name="Goodwin L."/>
            <person name="Pitluck S."/>
            <person name="Davenport K."/>
            <person name="Detter J.C."/>
            <person name="Han C."/>
            <person name="Tapia R."/>
            <person name="Larimer F."/>
            <person name="Land M."/>
            <person name="Hauser L."/>
            <person name="Kyrpides N."/>
            <person name="Mikhailova N."/>
            <person name="Anderson I.J."/>
            <person name="Woyke T."/>
        </authorList>
    </citation>
    <scope>NUCLEOTIDE SEQUENCE [LARGE SCALE GENOMIC DNA]</scope>
    <source>
        <strain evidence="8">DSM 12710 / JCM 10830 / BK20S6-10-b1 / P8</strain>
    </source>
</reference>
<proteinExistence type="inferred from homology"/>
<organism evidence="7 8">
    <name type="scientific">Staphylothermus hellenicus (strain DSM 12710 / JCM 10830 / BK20S6-10-b1 / P8)</name>
    <dbReference type="NCBI Taxonomy" id="591019"/>
    <lineage>
        <taxon>Archaea</taxon>
        <taxon>Thermoproteota</taxon>
        <taxon>Thermoprotei</taxon>
        <taxon>Desulfurococcales</taxon>
        <taxon>Desulfurococcaceae</taxon>
        <taxon>Staphylothermus</taxon>
    </lineage>
</organism>
<dbReference type="GO" id="GO:0043139">
    <property type="term" value="F:5'-3' DNA helicase activity"/>
    <property type="evidence" value="ECO:0007669"/>
    <property type="project" value="UniProtKB-EC"/>
</dbReference>
<dbReference type="Pfam" id="PF01935">
    <property type="entry name" value="DUF87"/>
    <property type="match status" value="1"/>
</dbReference>
<dbReference type="PANTHER" id="PTHR42957:SF1">
    <property type="entry name" value="HELICASE MJ1565-RELATED"/>
    <property type="match status" value="1"/>
</dbReference>
<dbReference type="AlphaFoldDB" id="D7D9U8"/>
<dbReference type="HOGENOM" id="CLU_439176_0_0_2"/>
<evidence type="ECO:0000259" key="6">
    <source>
        <dbReference type="SMART" id="SM00382"/>
    </source>
</evidence>
<dbReference type="InterPro" id="IPR008571">
    <property type="entry name" value="HerA-like"/>
</dbReference>
<feature type="transmembrane region" description="Helical" evidence="5">
    <location>
        <begin position="53"/>
        <end position="86"/>
    </location>
</feature>
<evidence type="ECO:0000256" key="1">
    <source>
        <dbReference type="ARBA" id="ARBA00007816"/>
    </source>
</evidence>
<feature type="transmembrane region" description="Helical" evidence="5">
    <location>
        <begin position="12"/>
        <end position="33"/>
    </location>
</feature>
<protein>
    <recommendedName>
        <fullName evidence="6">AAA+ ATPase domain-containing protein</fullName>
    </recommendedName>
</protein>
<keyword evidence="5" id="KW-1133">Transmembrane helix</keyword>
<accession>D7D9U8</accession>
<dbReference type="STRING" id="591019.Shell_1456"/>
<gene>
    <name evidence="7" type="ordered locus">Shell_1456</name>
</gene>
<dbReference type="eggNOG" id="arCOG00285">
    <property type="taxonomic scope" value="Archaea"/>
</dbReference>
<dbReference type="CDD" id="cd01127">
    <property type="entry name" value="TrwB_TraG_TraD_VirD4"/>
    <property type="match status" value="1"/>
</dbReference>
<feature type="domain" description="AAA+ ATPase" evidence="6">
    <location>
        <begin position="291"/>
        <end position="562"/>
    </location>
</feature>
<evidence type="ECO:0000256" key="5">
    <source>
        <dbReference type="SAM" id="Phobius"/>
    </source>
</evidence>
<keyword evidence="8" id="KW-1185">Reference proteome</keyword>
<evidence type="ECO:0000256" key="4">
    <source>
        <dbReference type="ARBA" id="ARBA00048988"/>
    </source>
</evidence>
<dbReference type="EMBL" id="CP002051">
    <property type="protein sequence ID" value="ADI32544.1"/>
    <property type="molecule type" value="Genomic_DNA"/>
</dbReference>
<comment type="catalytic activity">
    <reaction evidence="3">
        <text>ATP + H2O = ADP + phosphate + H(+)</text>
        <dbReference type="Rhea" id="RHEA:13065"/>
        <dbReference type="ChEBI" id="CHEBI:15377"/>
        <dbReference type="ChEBI" id="CHEBI:15378"/>
        <dbReference type="ChEBI" id="CHEBI:30616"/>
        <dbReference type="ChEBI" id="CHEBI:43474"/>
        <dbReference type="ChEBI" id="CHEBI:456216"/>
        <dbReference type="EC" id="5.6.2.3"/>
    </reaction>
</comment>
<evidence type="ECO:0000313" key="7">
    <source>
        <dbReference type="EMBL" id="ADI32544.1"/>
    </source>
</evidence>
<dbReference type="SUPFAM" id="SSF52540">
    <property type="entry name" value="P-loop containing nucleoside triphosphate hydrolases"/>
    <property type="match status" value="1"/>
</dbReference>
<dbReference type="InterPro" id="IPR027417">
    <property type="entry name" value="P-loop_NTPase"/>
</dbReference>
<dbReference type="GO" id="GO:0043138">
    <property type="term" value="F:3'-5' DNA helicase activity"/>
    <property type="evidence" value="ECO:0007669"/>
    <property type="project" value="UniProtKB-EC"/>
</dbReference>
<feature type="transmembrane region" description="Helical" evidence="5">
    <location>
        <begin position="98"/>
        <end position="120"/>
    </location>
</feature>
<dbReference type="SMART" id="SM00382">
    <property type="entry name" value="AAA"/>
    <property type="match status" value="1"/>
</dbReference>
<comment type="similarity">
    <text evidence="1">Belongs to the HerA family.</text>
</comment>
<reference evidence="7 8" key="2">
    <citation type="journal article" date="2011" name="Stand. Genomic Sci.">
        <title>Complete genome sequence of Staphylothermus hellenicus P8.</title>
        <authorList>
            <person name="Anderson I."/>
            <person name="Wirth R."/>
            <person name="Lucas S."/>
            <person name="Copeland A."/>
            <person name="Lapidus A."/>
            <person name="Cheng J.F."/>
            <person name="Goodwin L."/>
            <person name="Pitluck S."/>
            <person name="Davenport K."/>
            <person name="Detter J.C."/>
            <person name="Han C."/>
            <person name="Tapia R."/>
            <person name="Land M."/>
            <person name="Hauser L."/>
            <person name="Pati A."/>
            <person name="Mikhailova N."/>
            <person name="Woyke T."/>
            <person name="Klenk H.P."/>
            <person name="Kyrpides N."/>
            <person name="Ivanova N."/>
        </authorList>
    </citation>
    <scope>NUCLEOTIDE SEQUENCE [LARGE SCALE GENOMIC DNA]</scope>
    <source>
        <strain evidence="8">DSM 12710 / JCM 10830 / BK20S6-10-b1 / P8</strain>
    </source>
</reference>